<comment type="caution">
    <text evidence="1">The sequence shown here is derived from an EMBL/GenBank/DDBJ whole genome shotgun (WGS) entry which is preliminary data.</text>
</comment>
<dbReference type="Proteomes" id="UP001642900">
    <property type="component" value="Unassembled WGS sequence"/>
</dbReference>
<gene>
    <name evidence="1" type="ORF">G6N73_34860</name>
</gene>
<keyword evidence="2" id="KW-1185">Reference proteome</keyword>
<dbReference type="EMBL" id="JAAKZF010000187">
    <property type="protein sequence ID" value="NGO56090.1"/>
    <property type="molecule type" value="Genomic_DNA"/>
</dbReference>
<name>A0A6G4WPQ2_9HYPH</name>
<sequence>MQTRKRETQKVADIVNDAGGKIVGRTKLQKLVYLLEVCGVGEGFEFEYRHYGPFSEALSTAARNAAVIDLIDEEEVSTSWGGLYSIYKSRGSVTPTSDQARRQIAKIAVEADPVELELAATAVFLKFKGFTDAWKETAKRKPEKSEAGRIMNARKLYNRLKEVKVPKSLPDLG</sequence>
<evidence type="ECO:0000313" key="2">
    <source>
        <dbReference type="Proteomes" id="UP001642900"/>
    </source>
</evidence>
<evidence type="ECO:0000313" key="1">
    <source>
        <dbReference type="EMBL" id="NGO56090.1"/>
    </source>
</evidence>
<accession>A0A6G4WPQ2</accession>
<dbReference type="RefSeq" id="WP_165034416.1">
    <property type="nucleotide sequence ID" value="NZ_JAAKZF010000187.1"/>
</dbReference>
<proteinExistence type="predicted"/>
<reference evidence="1 2" key="1">
    <citation type="submission" date="2020-02" db="EMBL/GenBank/DDBJ databases">
        <title>Genome sequence of strain CCNWXJ40-4.</title>
        <authorList>
            <person name="Gao J."/>
            <person name="Sun J."/>
        </authorList>
    </citation>
    <scope>NUCLEOTIDE SEQUENCE [LARGE SCALE GENOMIC DNA]</scope>
    <source>
        <strain evidence="1 2">CCNWXJ 40-4</strain>
    </source>
</reference>
<evidence type="ECO:0008006" key="3">
    <source>
        <dbReference type="Google" id="ProtNLM"/>
    </source>
</evidence>
<protein>
    <recommendedName>
        <fullName evidence="3">SocA family protein</fullName>
    </recommendedName>
</protein>
<dbReference type="AlphaFoldDB" id="A0A6G4WPQ2"/>
<organism evidence="1 2">
    <name type="scientific">Allomesorhizobium camelthorni</name>
    <dbReference type="NCBI Taxonomy" id="475069"/>
    <lineage>
        <taxon>Bacteria</taxon>
        <taxon>Pseudomonadati</taxon>
        <taxon>Pseudomonadota</taxon>
        <taxon>Alphaproteobacteria</taxon>
        <taxon>Hyphomicrobiales</taxon>
        <taxon>Phyllobacteriaceae</taxon>
        <taxon>Allomesorhizobium</taxon>
    </lineage>
</organism>